<dbReference type="OrthoDB" id="53394at2157"/>
<sequence>MTTVDSLERTILLVAAALVVVAVLVPLLVMVLAIPMIGIGHVGAWNGTMGATWPWLLAWLVHLALFLGIGYVLYRALRGSTERRTDPALEELRTAYARGDLSGEEFETRRRRLERGDRSS</sequence>
<evidence type="ECO:0008006" key="4">
    <source>
        <dbReference type="Google" id="ProtNLM"/>
    </source>
</evidence>
<evidence type="ECO:0000313" key="2">
    <source>
        <dbReference type="EMBL" id="TYL39601.1"/>
    </source>
</evidence>
<feature type="transmembrane region" description="Helical" evidence="1">
    <location>
        <begin position="12"/>
        <end position="40"/>
    </location>
</feature>
<keyword evidence="1" id="KW-0472">Membrane</keyword>
<comment type="caution">
    <text evidence="2">The sequence shown here is derived from an EMBL/GenBank/DDBJ whole genome shotgun (WGS) entry which is preliminary data.</text>
</comment>
<keyword evidence="1" id="KW-0812">Transmembrane</keyword>
<keyword evidence="1" id="KW-1133">Transmembrane helix</keyword>
<protein>
    <recommendedName>
        <fullName evidence="4">SHOCT domain-containing protein</fullName>
    </recommendedName>
</protein>
<evidence type="ECO:0000313" key="3">
    <source>
        <dbReference type="Proteomes" id="UP000766904"/>
    </source>
</evidence>
<proteinExistence type="predicted"/>
<name>A0A8J8Q5C9_9EURY</name>
<reference evidence="2" key="1">
    <citation type="submission" date="2017-11" db="EMBL/GenBank/DDBJ databases">
        <authorList>
            <person name="Kajale S.C."/>
            <person name="Sharma A."/>
        </authorList>
    </citation>
    <scope>NUCLEOTIDE SEQUENCE</scope>
    <source>
        <strain evidence="2">LS1_42</strain>
    </source>
</reference>
<organism evidence="2 3">
    <name type="scientific">Natronococcus pandeyae</name>
    <dbReference type="NCBI Taxonomy" id="2055836"/>
    <lineage>
        <taxon>Archaea</taxon>
        <taxon>Methanobacteriati</taxon>
        <taxon>Methanobacteriota</taxon>
        <taxon>Stenosarchaea group</taxon>
        <taxon>Halobacteria</taxon>
        <taxon>Halobacteriales</taxon>
        <taxon>Natrialbaceae</taxon>
        <taxon>Natronococcus</taxon>
    </lineage>
</organism>
<evidence type="ECO:0000256" key="1">
    <source>
        <dbReference type="SAM" id="Phobius"/>
    </source>
</evidence>
<gene>
    <name evidence="2" type="ORF">CV102_04735</name>
</gene>
<feature type="transmembrane region" description="Helical" evidence="1">
    <location>
        <begin position="52"/>
        <end position="74"/>
    </location>
</feature>
<dbReference type="RefSeq" id="WP_148856736.1">
    <property type="nucleotide sequence ID" value="NZ_PHNJ01000002.1"/>
</dbReference>
<dbReference type="Proteomes" id="UP000766904">
    <property type="component" value="Unassembled WGS sequence"/>
</dbReference>
<dbReference type="AlphaFoldDB" id="A0A8J8Q5C9"/>
<dbReference type="EMBL" id="PHNJ01000002">
    <property type="protein sequence ID" value="TYL39601.1"/>
    <property type="molecule type" value="Genomic_DNA"/>
</dbReference>
<accession>A0A8J8Q5C9</accession>
<keyword evidence="3" id="KW-1185">Reference proteome</keyword>